<dbReference type="EMBL" id="JASJEU010000006">
    <property type="protein sequence ID" value="MDJ1649822.1"/>
    <property type="molecule type" value="Genomic_DNA"/>
</dbReference>
<dbReference type="SUPFAM" id="SSF53335">
    <property type="entry name" value="S-adenosyl-L-methionine-dependent methyltransferases"/>
    <property type="match status" value="1"/>
</dbReference>
<dbReference type="Pfam" id="PF08241">
    <property type="entry name" value="Methyltransf_11"/>
    <property type="match status" value="1"/>
</dbReference>
<feature type="domain" description="Methyltransferase type 11" evidence="1">
    <location>
        <begin position="49"/>
        <end position="146"/>
    </location>
</feature>
<dbReference type="GO" id="GO:0032259">
    <property type="term" value="P:methylation"/>
    <property type="evidence" value="ECO:0007669"/>
    <property type="project" value="UniProtKB-KW"/>
</dbReference>
<organism evidence="2 3">
    <name type="scientific">Gordonibacter faecis</name>
    <dbReference type="NCBI Taxonomy" id="3047475"/>
    <lineage>
        <taxon>Bacteria</taxon>
        <taxon>Bacillati</taxon>
        <taxon>Actinomycetota</taxon>
        <taxon>Coriobacteriia</taxon>
        <taxon>Eggerthellales</taxon>
        <taxon>Eggerthellaceae</taxon>
        <taxon>Gordonibacter</taxon>
    </lineage>
</organism>
<dbReference type="Gene3D" id="3.40.50.150">
    <property type="entry name" value="Vaccinia Virus protein VP39"/>
    <property type="match status" value="1"/>
</dbReference>
<evidence type="ECO:0000313" key="2">
    <source>
        <dbReference type="EMBL" id="MDJ1649822.1"/>
    </source>
</evidence>
<protein>
    <submittedName>
        <fullName evidence="2">Methyltransferase domain-containing protein</fullName>
    </submittedName>
</protein>
<accession>A0ABT7DKA8</accession>
<comment type="caution">
    <text evidence="2">The sequence shown here is derived from an EMBL/GenBank/DDBJ whole genome shotgun (WGS) entry which is preliminary data.</text>
</comment>
<proteinExistence type="predicted"/>
<keyword evidence="2" id="KW-0808">Transferase</keyword>
<dbReference type="InterPro" id="IPR029063">
    <property type="entry name" value="SAM-dependent_MTases_sf"/>
</dbReference>
<evidence type="ECO:0000313" key="3">
    <source>
        <dbReference type="Proteomes" id="UP001232750"/>
    </source>
</evidence>
<dbReference type="RefSeq" id="WP_283831165.1">
    <property type="nucleotide sequence ID" value="NZ_JASJEU010000006.1"/>
</dbReference>
<dbReference type="Proteomes" id="UP001232750">
    <property type="component" value="Unassembled WGS sequence"/>
</dbReference>
<dbReference type="CDD" id="cd02440">
    <property type="entry name" value="AdoMet_MTases"/>
    <property type="match status" value="1"/>
</dbReference>
<dbReference type="GO" id="GO:0008168">
    <property type="term" value="F:methyltransferase activity"/>
    <property type="evidence" value="ECO:0007669"/>
    <property type="project" value="UniProtKB-KW"/>
</dbReference>
<sequence length="206" mass="22924">MNEYKEKSRATFNAQATTYDTTMQGAHARRLYPQVVAALADVPEAGELLDVGCGTGALARLVLEQRPLSRVTGLDLAPNMVAQARINLQSFGERAQVVEGDSDRLPFRDESFDAAYCNDSFHHYPDPEKASFEMWRVLRPGGLLVVGDAALPAPARALMNAFIPYSSEGDVRMYSRREFERILGRWFSTVAWENAGNHACIVRARK</sequence>
<keyword evidence="2" id="KW-0489">Methyltransferase</keyword>
<dbReference type="PANTHER" id="PTHR43591">
    <property type="entry name" value="METHYLTRANSFERASE"/>
    <property type="match status" value="1"/>
</dbReference>
<gene>
    <name evidence="2" type="ORF">QNJ86_03320</name>
</gene>
<reference evidence="2 3" key="1">
    <citation type="submission" date="2023-05" db="EMBL/GenBank/DDBJ databases">
        <title>Gordonibacter KGMB12511T sp. nov., isolated from faeces of healthy Korean.</title>
        <authorList>
            <person name="Kim H.S."/>
            <person name="Kim J.-S."/>
            <person name="Suh M.K."/>
            <person name="Eom M.K."/>
            <person name="Do H.E."/>
            <person name="Lee J.-S."/>
        </authorList>
    </citation>
    <scope>NUCLEOTIDE SEQUENCE [LARGE SCALE GENOMIC DNA]</scope>
    <source>
        <strain evidence="2 3">KGMB12511</strain>
    </source>
</reference>
<evidence type="ECO:0000259" key="1">
    <source>
        <dbReference type="Pfam" id="PF08241"/>
    </source>
</evidence>
<name>A0ABT7DKA8_9ACTN</name>
<dbReference type="InterPro" id="IPR013216">
    <property type="entry name" value="Methyltransf_11"/>
</dbReference>
<keyword evidence="3" id="KW-1185">Reference proteome</keyword>